<dbReference type="Pfam" id="PF13672">
    <property type="entry name" value="PP2C_2"/>
    <property type="match status" value="1"/>
</dbReference>
<gene>
    <name evidence="2" type="ORF">FK219_006725</name>
</gene>
<protein>
    <submittedName>
        <fullName evidence="2">Serine/threonine-protein phosphatase</fullName>
    </submittedName>
</protein>
<sequence length="268" mass="28473">MTALGRSSVRHTVALPGHGGAVELSWHGVTHTGYRRTANEDSYLADVPLFAVADGMGGHSHGDRASDAVVRRLQACVEGDFVGIESVQHALHLATWDIHHLDDEDRGIGTTVTGAGLDVLDGGAVFRVFNVGDSRVYRFQGNELTQVTRDHSVVQELVDAGQILAADAEAHPESNVITRAVGFSLEPEADLTIVPLVPGLRLLLCSDGLTKELPAERIRLHLAARLSARETANALLDAALAQGGRDNITIIVIDVVHAPTSSPSESLD</sequence>
<dbReference type="GO" id="GO:0004722">
    <property type="term" value="F:protein serine/threonine phosphatase activity"/>
    <property type="evidence" value="ECO:0007669"/>
    <property type="project" value="InterPro"/>
</dbReference>
<comment type="caution">
    <text evidence="2">The sequence shown here is derived from an EMBL/GenBank/DDBJ whole genome shotgun (WGS) entry which is preliminary data.</text>
</comment>
<name>A0A9E5JPV0_9MICO</name>
<accession>A0A9E5JPV0</accession>
<reference evidence="2 3" key="2">
    <citation type="submission" date="2020-03" db="EMBL/GenBank/DDBJ databases">
        <title>Chryseoglobus sp. isolated from a deep-sea seamount.</title>
        <authorList>
            <person name="Zhang D.-C."/>
        </authorList>
    </citation>
    <scope>NUCLEOTIDE SEQUENCE [LARGE SCALE GENOMIC DNA]</scope>
    <source>
        <strain evidence="2 3">KN1116</strain>
    </source>
</reference>
<dbReference type="InterPro" id="IPR036457">
    <property type="entry name" value="PPM-type-like_dom_sf"/>
</dbReference>
<proteinExistence type="predicted"/>
<dbReference type="AlphaFoldDB" id="A0A9E5JPV0"/>
<dbReference type="RefSeq" id="WP_152583424.1">
    <property type="nucleotide sequence ID" value="NZ_VIKT02000009.1"/>
</dbReference>
<dbReference type="PANTHER" id="PTHR47992">
    <property type="entry name" value="PROTEIN PHOSPHATASE"/>
    <property type="match status" value="1"/>
</dbReference>
<dbReference type="SMART" id="SM00331">
    <property type="entry name" value="PP2C_SIG"/>
    <property type="match status" value="1"/>
</dbReference>
<evidence type="ECO:0000259" key="1">
    <source>
        <dbReference type="PROSITE" id="PS51746"/>
    </source>
</evidence>
<dbReference type="Proteomes" id="UP000818266">
    <property type="component" value="Unassembled WGS sequence"/>
</dbReference>
<dbReference type="SUPFAM" id="SSF81606">
    <property type="entry name" value="PP2C-like"/>
    <property type="match status" value="1"/>
</dbReference>
<dbReference type="OrthoDB" id="9801841at2"/>
<keyword evidence="3" id="KW-1185">Reference proteome</keyword>
<dbReference type="Gene3D" id="3.60.40.10">
    <property type="entry name" value="PPM-type phosphatase domain"/>
    <property type="match status" value="1"/>
</dbReference>
<dbReference type="InterPro" id="IPR001932">
    <property type="entry name" value="PPM-type_phosphatase-like_dom"/>
</dbReference>
<dbReference type="PROSITE" id="PS51746">
    <property type="entry name" value="PPM_2"/>
    <property type="match status" value="1"/>
</dbReference>
<organism evidence="2 3">
    <name type="scientific">Microcella pacifica</name>
    <dbReference type="NCBI Taxonomy" id="2591847"/>
    <lineage>
        <taxon>Bacteria</taxon>
        <taxon>Bacillati</taxon>
        <taxon>Actinomycetota</taxon>
        <taxon>Actinomycetes</taxon>
        <taxon>Micrococcales</taxon>
        <taxon>Microbacteriaceae</taxon>
        <taxon>Microcella</taxon>
    </lineage>
</organism>
<dbReference type="CDD" id="cd00143">
    <property type="entry name" value="PP2Cc"/>
    <property type="match status" value="1"/>
</dbReference>
<feature type="domain" description="PPM-type phosphatase" evidence="1">
    <location>
        <begin position="26"/>
        <end position="255"/>
    </location>
</feature>
<dbReference type="InterPro" id="IPR015655">
    <property type="entry name" value="PP2C"/>
</dbReference>
<reference evidence="2 3" key="1">
    <citation type="submission" date="2019-06" db="EMBL/GenBank/DDBJ databases">
        <authorList>
            <person name="De-Chao Zhang Q."/>
        </authorList>
    </citation>
    <scope>NUCLEOTIDE SEQUENCE [LARGE SCALE GENOMIC DNA]</scope>
    <source>
        <strain evidence="2 3">KN1116</strain>
    </source>
</reference>
<evidence type="ECO:0000313" key="3">
    <source>
        <dbReference type="Proteomes" id="UP000818266"/>
    </source>
</evidence>
<dbReference type="EMBL" id="VIKT02000009">
    <property type="protein sequence ID" value="NHF62931.1"/>
    <property type="molecule type" value="Genomic_DNA"/>
</dbReference>
<dbReference type="SMART" id="SM00332">
    <property type="entry name" value="PP2Cc"/>
    <property type="match status" value="1"/>
</dbReference>
<evidence type="ECO:0000313" key="2">
    <source>
        <dbReference type="EMBL" id="NHF62931.1"/>
    </source>
</evidence>